<dbReference type="AlphaFoldDB" id="A0A5N5HW66"/>
<evidence type="ECO:0000313" key="2">
    <source>
        <dbReference type="EMBL" id="KAB2597952.1"/>
    </source>
</evidence>
<feature type="compositionally biased region" description="Basic and acidic residues" evidence="1">
    <location>
        <begin position="9"/>
        <end position="22"/>
    </location>
</feature>
<comment type="caution">
    <text evidence="3">The sequence shown here is derived from an EMBL/GenBank/DDBJ whole genome shotgun (WGS) entry which is preliminary data.</text>
</comment>
<evidence type="ECO:0000313" key="3">
    <source>
        <dbReference type="EMBL" id="KAB2627604.1"/>
    </source>
</evidence>
<evidence type="ECO:0000256" key="1">
    <source>
        <dbReference type="SAM" id="MobiDB-lite"/>
    </source>
</evidence>
<evidence type="ECO:0000313" key="4">
    <source>
        <dbReference type="Proteomes" id="UP000327157"/>
    </source>
</evidence>
<dbReference type="Proteomes" id="UP000327157">
    <property type="component" value="Chromosome 1"/>
</dbReference>
<feature type="compositionally biased region" description="Acidic residues" evidence="1">
    <location>
        <begin position="46"/>
        <end position="56"/>
    </location>
</feature>
<organism evidence="3 4">
    <name type="scientific">Pyrus ussuriensis x Pyrus communis</name>
    <dbReference type="NCBI Taxonomy" id="2448454"/>
    <lineage>
        <taxon>Eukaryota</taxon>
        <taxon>Viridiplantae</taxon>
        <taxon>Streptophyta</taxon>
        <taxon>Embryophyta</taxon>
        <taxon>Tracheophyta</taxon>
        <taxon>Spermatophyta</taxon>
        <taxon>Magnoliopsida</taxon>
        <taxon>eudicotyledons</taxon>
        <taxon>Gunneridae</taxon>
        <taxon>Pentapetalae</taxon>
        <taxon>rosids</taxon>
        <taxon>fabids</taxon>
        <taxon>Rosales</taxon>
        <taxon>Rosaceae</taxon>
        <taxon>Amygdaloideae</taxon>
        <taxon>Maleae</taxon>
        <taxon>Pyrus</taxon>
    </lineage>
</organism>
<reference evidence="3 4" key="2">
    <citation type="submission" date="2019-11" db="EMBL/GenBank/DDBJ databases">
        <title>A de novo genome assembly of a pear dwarfing rootstock.</title>
        <authorList>
            <person name="Wang F."/>
            <person name="Wang J."/>
            <person name="Li S."/>
            <person name="Zhang Y."/>
            <person name="Fang M."/>
            <person name="Ma L."/>
            <person name="Zhao Y."/>
            <person name="Jiang S."/>
        </authorList>
    </citation>
    <scope>NUCLEOTIDE SEQUENCE [LARGE SCALE GENOMIC DNA]</scope>
    <source>
        <strain evidence="3">S2</strain>
        <tissue evidence="3">Leaf</tissue>
    </source>
</reference>
<dbReference type="EMBL" id="SMOL01000154">
    <property type="protein sequence ID" value="KAB2627604.1"/>
    <property type="molecule type" value="Genomic_DNA"/>
</dbReference>
<reference evidence="3 4" key="1">
    <citation type="submission" date="2019-09" db="EMBL/GenBank/DDBJ databases">
        <authorList>
            <person name="Ou C."/>
        </authorList>
    </citation>
    <scope>NUCLEOTIDE SEQUENCE [LARGE SCALE GENOMIC DNA]</scope>
    <source>
        <strain evidence="3">S2</strain>
        <tissue evidence="3">Leaf</tissue>
    </source>
</reference>
<dbReference type="PANTHER" id="PTHR22684">
    <property type="entry name" value="NULP1-RELATED"/>
    <property type="match status" value="1"/>
</dbReference>
<dbReference type="GO" id="GO:1990112">
    <property type="term" value="C:RQC complex"/>
    <property type="evidence" value="ECO:0007669"/>
    <property type="project" value="TreeGrafter"/>
</dbReference>
<accession>A0A5N5HW66</accession>
<dbReference type="EMBL" id="SMOL01000768">
    <property type="protein sequence ID" value="KAB2597952.1"/>
    <property type="molecule type" value="Genomic_DNA"/>
</dbReference>
<dbReference type="OrthoDB" id="205993at2759"/>
<proteinExistence type="predicted"/>
<dbReference type="PANTHER" id="PTHR22684:SF0">
    <property type="entry name" value="RIBOSOME QUALITY CONTROL COMPLEX SUBUNIT TCF25"/>
    <property type="match status" value="1"/>
</dbReference>
<dbReference type="InterPro" id="IPR006994">
    <property type="entry name" value="TCF25/Rqc1"/>
</dbReference>
<keyword evidence="4" id="KW-1185">Reference proteome</keyword>
<gene>
    <name evidence="2" type="ORF">D8674_000872</name>
    <name evidence="3" type="ORF">D8674_041974</name>
</gene>
<feature type="region of interest" description="Disordered" evidence="1">
    <location>
        <begin position="1"/>
        <end position="71"/>
    </location>
</feature>
<name>A0A5N5HW66_9ROSA</name>
<sequence>MSGRMLKKVFKEQEEEDRHAIESESEGEEEIQQLNGKAEINPFDLLTDDSGGDGDDDNQRKSRQPSALQVDPKYLNAGNELRRIFGSKVVKSFEKHERSGGSSRLVHGGRRAAHIPRKTVLVTASEHWHRWDGSFSMEFLKRLMDITTFGNIILFASCILK</sequence>
<protein>
    <submittedName>
        <fullName evidence="3">Transcription factor 25-like</fullName>
    </submittedName>
</protein>